<dbReference type="SUPFAM" id="SSF46894">
    <property type="entry name" value="C-terminal effector domain of the bipartite response regulators"/>
    <property type="match status" value="1"/>
</dbReference>
<dbReference type="Gene3D" id="1.10.10.10">
    <property type="entry name" value="Winged helix-like DNA-binding domain superfamily/Winged helix DNA-binding domain"/>
    <property type="match status" value="1"/>
</dbReference>
<keyword evidence="5" id="KW-1185">Reference proteome</keyword>
<sequence>MEREELFWNASIDELKQGYVKNKDVFTCIVCGKAYQKGIIYPNGELLYEAEFAVKQHIRDQHGSMFHYLLQMNKKYTGLTDLQKEIISYFKAGMSDKEIVDEMDAGSTSTIRTHRFKLKEKEKQAKVFLTIMELLTEEREQQEEDPFIQIHKGATMVDERYAITEQEREKVLSTYFKNGLDGPLSQFPSKEKRKIIILQHLLTRFEANKEYTEKEVNHIIKSVFDDFVTIRRYFIEYGFMLRNRDGSKYWLNN</sequence>
<dbReference type="GO" id="GO:0006355">
    <property type="term" value="P:regulation of DNA-templated transcription"/>
    <property type="evidence" value="ECO:0007669"/>
    <property type="project" value="InterPro"/>
</dbReference>
<reference evidence="4 5" key="1">
    <citation type="submission" date="2016-11" db="EMBL/GenBank/DDBJ databases">
        <authorList>
            <person name="Jaros S."/>
            <person name="Januszkiewicz K."/>
            <person name="Wedrychowicz H."/>
        </authorList>
    </citation>
    <scope>NUCLEOTIDE SEQUENCE [LARGE SCALE GENOMIC DNA]</scope>
    <source>
        <strain evidence="4 5">IBRC-M 10683</strain>
    </source>
</reference>
<evidence type="ECO:0000259" key="3">
    <source>
        <dbReference type="Pfam" id="PF09860"/>
    </source>
</evidence>
<evidence type="ECO:0000313" key="5">
    <source>
        <dbReference type="Proteomes" id="UP000183988"/>
    </source>
</evidence>
<keyword evidence="1" id="KW-0805">Transcription regulation</keyword>
<gene>
    <name evidence="4" type="ORF">SAMN05216225_101923</name>
</gene>
<evidence type="ECO:0000256" key="2">
    <source>
        <dbReference type="ARBA" id="ARBA00023163"/>
    </source>
</evidence>
<accession>A0A1M5HRT2</accession>
<dbReference type="EMBL" id="FQVW01000019">
    <property type="protein sequence ID" value="SHG18562.1"/>
    <property type="molecule type" value="Genomic_DNA"/>
</dbReference>
<name>A0A1M5HRT2_9BACI</name>
<dbReference type="AlphaFoldDB" id="A0A1M5HRT2"/>
<dbReference type="InterPro" id="IPR016032">
    <property type="entry name" value="Sig_transdc_resp-reg_C-effctor"/>
</dbReference>
<dbReference type="GO" id="GO:0003677">
    <property type="term" value="F:DNA binding"/>
    <property type="evidence" value="ECO:0007669"/>
    <property type="project" value="InterPro"/>
</dbReference>
<evidence type="ECO:0000256" key="1">
    <source>
        <dbReference type="ARBA" id="ARBA00023015"/>
    </source>
</evidence>
<proteinExistence type="predicted"/>
<feature type="domain" description="DUF2087" evidence="3">
    <location>
        <begin position="184"/>
        <end position="251"/>
    </location>
</feature>
<protein>
    <submittedName>
        <fullName evidence="4">Transcriptional regulator</fullName>
    </submittedName>
</protein>
<evidence type="ECO:0000313" key="4">
    <source>
        <dbReference type="EMBL" id="SHG18562.1"/>
    </source>
</evidence>
<organism evidence="4 5">
    <name type="scientific">Ornithinibacillus halophilus</name>
    <dbReference type="NCBI Taxonomy" id="930117"/>
    <lineage>
        <taxon>Bacteria</taxon>
        <taxon>Bacillati</taxon>
        <taxon>Bacillota</taxon>
        <taxon>Bacilli</taxon>
        <taxon>Bacillales</taxon>
        <taxon>Bacillaceae</taxon>
        <taxon>Ornithinibacillus</taxon>
    </lineage>
</organism>
<dbReference type="Pfam" id="PF09860">
    <property type="entry name" value="DUF2087"/>
    <property type="match status" value="1"/>
</dbReference>
<dbReference type="InterPro" id="IPR018656">
    <property type="entry name" value="DUF2087"/>
</dbReference>
<dbReference type="Proteomes" id="UP000183988">
    <property type="component" value="Unassembled WGS sequence"/>
</dbReference>
<keyword evidence="2" id="KW-0804">Transcription</keyword>
<dbReference type="InterPro" id="IPR036388">
    <property type="entry name" value="WH-like_DNA-bd_sf"/>
</dbReference>
<dbReference type="RefSeq" id="WP_407668442.1">
    <property type="nucleotide sequence ID" value="NZ_FQVW01000019.1"/>
</dbReference>